<dbReference type="CDD" id="cd06587">
    <property type="entry name" value="VOC"/>
    <property type="match status" value="1"/>
</dbReference>
<dbReference type="Proteomes" id="UP000823824">
    <property type="component" value="Unassembled WGS sequence"/>
</dbReference>
<dbReference type="PANTHER" id="PTHR43048:SF3">
    <property type="entry name" value="METHYLMALONYL-COA EPIMERASE, MITOCHONDRIAL"/>
    <property type="match status" value="1"/>
</dbReference>
<accession>A0A9D2LGV8</accession>
<reference evidence="3" key="1">
    <citation type="journal article" date="2021" name="PeerJ">
        <title>Extensive microbial diversity within the chicken gut microbiome revealed by metagenomics and culture.</title>
        <authorList>
            <person name="Gilroy R."/>
            <person name="Ravi A."/>
            <person name="Getino M."/>
            <person name="Pursley I."/>
            <person name="Horton D.L."/>
            <person name="Alikhan N.F."/>
            <person name="Baker D."/>
            <person name="Gharbi K."/>
            <person name="Hall N."/>
            <person name="Watson M."/>
            <person name="Adriaenssens E.M."/>
            <person name="Foster-Nyarko E."/>
            <person name="Jarju S."/>
            <person name="Secka A."/>
            <person name="Antonio M."/>
            <person name="Oren A."/>
            <person name="Chaudhuri R.R."/>
            <person name="La Ragione R."/>
            <person name="Hildebrand F."/>
            <person name="Pallen M.J."/>
        </authorList>
    </citation>
    <scope>NUCLEOTIDE SEQUENCE</scope>
    <source>
        <strain evidence="3">ChiBcec18-1249</strain>
    </source>
</reference>
<evidence type="ECO:0000256" key="1">
    <source>
        <dbReference type="ARBA" id="ARBA00022723"/>
    </source>
</evidence>
<dbReference type="InterPro" id="IPR037523">
    <property type="entry name" value="VOC_core"/>
</dbReference>
<proteinExistence type="predicted"/>
<dbReference type="GO" id="GO:0004493">
    <property type="term" value="F:methylmalonyl-CoA epimerase activity"/>
    <property type="evidence" value="ECO:0007669"/>
    <property type="project" value="TreeGrafter"/>
</dbReference>
<gene>
    <name evidence="3" type="ORF">H9787_01075</name>
</gene>
<keyword evidence="1" id="KW-0479">Metal-binding</keyword>
<feature type="domain" description="VOC" evidence="2">
    <location>
        <begin position="7"/>
        <end position="129"/>
    </location>
</feature>
<dbReference type="Pfam" id="PF00903">
    <property type="entry name" value="Glyoxalase"/>
    <property type="match status" value="1"/>
</dbReference>
<dbReference type="InterPro" id="IPR029068">
    <property type="entry name" value="Glyas_Bleomycin-R_OHBP_Dase"/>
</dbReference>
<evidence type="ECO:0000313" key="3">
    <source>
        <dbReference type="EMBL" id="HJB12285.1"/>
    </source>
</evidence>
<dbReference type="PANTHER" id="PTHR43048">
    <property type="entry name" value="METHYLMALONYL-COA EPIMERASE"/>
    <property type="match status" value="1"/>
</dbReference>
<sequence length="130" mass="14051">MKQHYQGLGHIAVYTADMDASIAFYEKIGGSLHLRAPACPPEQQRELALVAFGGFLVELIAAPVPEGVGPMPHFAVYVDDVDQAAADLRAAGVDTFQTPEKCVMPNTFGGLENWFFTGPSGEQIELLKML</sequence>
<dbReference type="InterPro" id="IPR051785">
    <property type="entry name" value="MMCE/EMCE_epimerase"/>
</dbReference>
<name>A0A9D2LGV8_9FIRM</name>
<dbReference type="PROSITE" id="PS51819">
    <property type="entry name" value="VOC"/>
    <property type="match status" value="1"/>
</dbReference>
<dbReference type="SUPFAM" id="SSF54593">
    <property type="entry name" value="Glyoxalase/Bleomycin resistance protein/Dihydroxybiphenyl dioxygenase"/>
    <property type="match status" value="1"/>
</dbReference>
<dbReference type="Gene3D" id="3.10.180.10">
    <property type="entry name" value="2,3-Dihydroxybiphenyl 1,2-Dioxygenase, domain 1"/>
    <property type="match status" value="1"/>
</dbReference>
<dbReference type="AlphaFoldDB" id="A0A9D2LGV8"/>
<organism evidence="3 4">
    <name type="scientific">Candidatus Oscillibacter excrementigallinarum</name>
    <dbReference type="NCBI Taxonomy" id="2838716"/>
    <lineage>
        <taxon>Bacteria</taxon>
        <taxon>Bacillati</taxon>
        <taxon>Bacillota</taxon>
        <taxon>Clostridia</taxon>
        <taxon>Eubacteriales</taxon>
        <taxon>Oscillospiraceae</taxon>
        <taxon>Oscillibacter</taxon>
    </lineage>
</organism>
<comment type="caution">
    <text evidence="3">The sequence shown here is derived from an EMBL/GenBank/DDBJ whole genome shotgun (WGS) entry which is preliminary data.</text>
</comment>
<dbReference type="GO" id="GO:0046491">
    <property type="term" value="P:L-methylmalonyl-CoA metabolic process"/>
    <property type="evidence" value="ECO:0007669"/>
    <property type="project" value="TreeGrafter"/>
</dbReference>
<dbReference type="GO" id="GO:0046872">
    <property type="term" value="F:metal ion binding"/>
    <property type="evidence" value="ECO:0007669"/>
    <property type="project" value="UniProtKB-KW"/>
</dbReference>
<dbReference type="EMBL" id="DWZJ01000008">
    <property type="protein sequence ID" value="HJB12285.1"/>
    <property type="molecule type" value="Genomic_DNA"/>
</dbReference>
<evidence type="ECO:0000313" key="4">
    <source>
        <dbReference type="Proteomes" id="UP000823824"/>
    </source>
</evidence>
<dbReference type="InterPro" id="IPR004360">
    <property type="entry name" value="Glyas_Fos-R_dOase_dom"/>
</dbReference>
<evidence type="ECO:0000259" key="2">
    <source>
        <dbReference type="PROSITE" id="PS51819"/>
    </source>
</evidence>
<reference evidence="3" key="2">
    <citation type="submission" date="2021-04" db="EMBL/GenBank/DDBJ databases">
        <authorList>
            <person name="Gilroy R."/>
        </authorList>
    </citation>
    <scope>NUCLEOTIDE SEQUENCE</scope>
    <source>
        <strain evidence="3">ChiBcec18-1249</strain>
    </source>
</reference>
<protein>
    <submittedName>
        <fullName evidence="3">VOC family protein</fullName>
    </submittedName>
</protein>